<evidence type="ECO:0000256" key="10">
    <source>
        <dbReference type="SAM" id="MobiDB-lite"/>
    </source>
</evidence>
<sequence>MQDLPPFHGRIFGGGGVGGAAATGRGGGLVCYPTLPSRQDQPSLPPVKCPRCDSTNTKFCYYNNYNLSQPRHFCKACRRYWTMGGVLRNVPVGGGCRKSKRPSKFTSPTSSNKNPSRRRNPLSAVRSSVDDSTAAGSATSDPSTSEPLPDPSLLASQICVPNHNPQLGKITNADLPLPAPNIFETQSAGGFATTPSPLLGFIFPDPSTERDKAEAAVIGPGFADRAVPVDRQPAGSSGCLPSPYWDGPVEPTLFDLTGTVDPSSYWNQSHWSDADAQYLQRLGD</sequence>
<feature type="domain" description="Dof-type" evidence="11">
    <location>
        <begin position="47"/>
        <end position="101"/>
    </location>
</feature>
<evidence type="ECO:0000256" key="5">
    <source>
        <dbReference type="ARBA" id="ARBA00023125"/>
    </source>
</evidence>
<evidence type="ECO:0000256" key="9">
    <source>
        <dbReference type="RuleBase" id="RU369094"/>
    </source>
</evidence>
<organism evidence="12 13">
    <name type="scientific">Zingiber officinale</name>
    <name type="common">Ginger</name>
    <name type="synonym">Amomum zingiber</name>
    <dbReference type="NCBI Taxonomy" id="94328"/>
    <lineage>
        <taxon>Eukaryota</taxon>
        <taxon>Viridiplantae</taxon>
        <taxon>Streptophyta</taxon>
        <taxon>Embryophyta</taxon>
        <taxon>Tracheophyta</taxon>
        <taxon>Spermatophyta</taxon>
        <taxon>Magnoliopsida</taxon>
        <taxon>Liliopsida</taxon>
        <taxon>Zingiberales</taxon>
        <taxon>Zingiberaceae</taxon>
        <taxon>Zingiber</taxon>
    </lineage>
</organism>
<dbReference type="GO" id="GO:0003700">
    <property type="term" value="F:DNA-binding transcription factor activity"/>
    <property type="evidence" value="ECO:0007669"/>
    <property type="project" value="UniProtKB-UniRule"/>
</dbReference>
<reference evidence="12 13" key="1">
    <citation type="submission" date="2020-08" db="EMBL/GenBank/DDBJ databases">
        <title>Plant Genome Project.</title>
        <authorList>
            <person name="Zhang R.-G."/>
        </authorList>
    </citation>
    <scope>NUCLEOTIDE SEQUENCE [LARGE SCALE GENOMIC DNA]</scope>
    <source>
        <tissue evidence="12">Rhizome</tissue>
    </source>
</reference>
<comment type="subcellular location">
    <subcellularLocation>
        <location evidence="8 9">Nucleus</location>
    </subcellularLocation>
</comment>
<feature type="region of interest" description="Disordered" evidence="10">
    <location>
        <begin position="92"/>
        <end position="156"/>
    </location>
</feature>
<evidence type="ECO:0000256" key="3">
    <source>
        <dbReference type="ARBA" id="ARBA00022833"/>
    </source>
</evidence>
<protein>
    <recommendedName>
        <fullName evidence="9">Dof zinc finger protein</fullName>
    </recommendedName>
</protein>
<keyword evidence="13" id="KW-1185">Reference proteome</keyword>
<keyword evidence="7 8" id="KW-0539">Nucleus</keyword>
<comment type="caution">
    <text evidence="12">The sequence shown here is derived from an EMBL/GenBank/DDBJ whole genome shotgun (WGS) entry which is preliminary data.</text>
</comment>
<evidence type="ECO:0000256" key="7">
    <source>
        <dbReference type="ARBA" id="ARBA00023242"/>
    </source>
</evidence>
<evidence type="ECO:0000313" key="12">
    <source>
        <dbReference type="EMBL" id="KAG6481360.1"/>
    </source>
</evidence>
<feature type="compositionally biased region" description="Polar residues" evidence="10">
    <location>
        <begin position="130"/>
        <end position="146"/>
    </location>
</feature>
<dbReference type="PROSITE" id="PS50884">
    <property type="entry name" value="ZF_DOF_2"/>
    <property type="match status" value="1"/>
</dbReference>
<dbReference type="AlphaFoldDB" id="A0A8J5F5Q9"/>
<dbReference type="GO" id="GO:0008270">
    <property type="term" value="F:zinc ion binding"/>
    <property type="evidence" value="ECO:0007669"/>
    <property type="project" value="UniProtKB-KW"/>
</dbReference>
<accession>A0A8J5F5Q9</accession>
<dbReference type="InterPro" id="IPR003851">
    <property type="entry name" value="Znf_Dof"/>
</dbReference>
<dbReference type="InterPro" id="IPR045174">
    <property type="entry name" value="Dof"/>
</dbReference>
<evidence type="ECO:0000313" key="13">
    <source>
        <dbReference type="Proteomes" id="UP000734854"/>
    </source>
</evidence>
<dbReference type="GO" id="GO:0003677">
    <property type="term" value="F:DNA binding"/>
    <property type="evidence" value="ECO:0007669"/>
    <property type="project" value="UniProtKB-UniRule"/>
</dbReference>
<dbReference type="GO" id="GO:0005634">
    <property type="term" value="C:nucleus"/>
    <property type="evidence" value="ECO:0007669"/>
    <property type="project" value="UniProtKB-SubCell"/>
</dbReference>
<feature type="compositionally biased region" description="Polar residues" evidence="10">
    <location>
        <begin position="104"/>
        <end position="114"/>
    </location>
</feature>
<evidence type="ECO:0000259" key="11">
    <source>
        <dbReference type="PROSITE" id="PS50884"/>
    </source>
</evidence>
<proteinExistence type="predicted"/>
<keyword evidence="2 8" id="KW-0863">Zinc-finger</keyword>
<dbReference type="PROSITE" id="PS01361">
    <property type="entry name" value="ZF_DOF_1"/>
    <property type="match status" value="1"/>
</dbReference>
<evidence type="ECO:0000256" key="2">
    <source>
        <dbReference type="ARBA" id="ARBA00022771"/>
    </source>
</evidence>
<dbReference type="EMBL" id="JACMSC010000016">
    <property type="protein sequence ID" value="KAG6481360.1"/>
    <property type="molecule type" value="Genomic_DNA"/>
</dbReference>
<gene>
    <name evidence="12" type="ORF">ZIOFF_057960</name>
</gene>
<dbReference type="PANTHER" id="PTHR31992">
    <property type="entry name" value="DOF ZINC FINGER PROTEIN DOF1.4-RELATED"/>
    <property type="match status" value="1"/>
</dbReference>
<keyword evidence="1 9" id="KW-0479">Metal-binding</keyword>
<comment type="function">
    <text evidence="9">Transcription factor that binds specifically to a 5'-AA[AG]G-3' consensus core sequence.</text>
</comment>
<evidence type="ECO:0000256" key="8">
    <source>
        <dbReference type="PROSITE-ProRule" id="PRU00071"/>
    </source>
</evidence>
<keyword evidence="6 9" id="KW-0804">Transcription</keyword>
<dbReference type="Proteomes" id="UP000734854">
    <property type="component" value="Unassembled WGS sequence"/>
</dbReference>
<evidence type="ECO:0000256" key="6">
    <source>
        <dbReference type="ARBA" id="ARBA00023163"/>
    </source>
</evidence>
<name>A0A8J5F5Q9_ZINOF</name>
<evidence type="ECO:0000256" key="4">
    <source>
        <dbReference type="ARBA" id="ARBA00023015"/>
    </source>
</evidence>
<keyword evidence="4 9" id="KW-0805">Transcription regulation</keyword>
<keyword evidence="3 9" id="KW-0862">Zinc</keyword>
<keyword evidence="5 8" id="KW-0238">DNA-binding</keyword>
<dbReference type="Pfam" id="PF02701">
    <property type="entry name" value="Zn_ribbon_Dof"/>
    <property type="match status" value="1"/>
</dbReference>
<dbReference type="PANTHER" id="PTHR31992:SF298">
    <property type="entry name" value="DOF ZINC FINGER PROTEIN 4"/>
    <property type="match status" value="1"/>
</dbReference>
<evidence type="ECO:0000256" key="1">
    <source>
        <dbReference type="ARBA" id="ARBA00022723"/>
    </source>
</evidence>